<protein>
    <recommendedName>
        <fullName evidence="4">Only prolin and serin are matching in the corresponding protein</fullName>
    </recommendedName>
</protein>
<gene>
    <name evidence="2" type="ORF">LAWI1_G000468</name>
</gene>
<evidence type="ECO:0000313" key="2">
    <source>
        <dbReference type="EMBL" id="TVY94288.1"/>
    </source>
</evidence>
<feature type="region of interest" description="Disordered" evidence="1">
    <location>
        <begin position="202"/>
        <end position="254"/>
    </location>
</feature>
<evidence type="ECO:0000313" key="3">
    <source>
        <dbReference type="Proteomes" id="UP000315522"/>
    </source>
</evidence>
<sequence length="553" mass="61176">MSPYLKPLLLPQLVEERRKKESIIVDSDMDLASSSLYSQTSSTSEIPSPVTSTFSNRGHLRYPSSTSSIESTYQNPATDSPSSPIFATSKTGKRSLPDVQEEPQERDEDFEMFDDASELYDCLCDSQECLHKESMAQSSEQLPIGQDFDYDLAEGFLSDGDFALSPRYKKRRANDAALHGLATRFGTRFPSFSRKWRLGKGAISTSPTSDVQRENTTSQTASSRSSSVSNSTRQAFEPAFESQMPPTPTRSVFSSREDISITAPIDIEKANNDEGEREENFATTPLLPPLMTDATAHNKHIFMQSPLQSPSVAEPKDPLSGTITPIDSITTPQFAGIPSPPLSSKPSISSFHRGTSTRPGQLCPSSEIPPIVIADPNDEWANKLGHANFTIYPEPYIPEDFDLEACRQLRSNWDLARCNYTKHLVRTGEHYGATSKTYKLTEQKWASVDAIWRKYNDLTIGNTAQSSGDAFATLKHTKIEGSGNNVMTRIPSLNDPRSEGKFPQLGDEDIIGPMVQVAAKLQRSPSKKAKLFKYLTEKFPTNLGRSQSKIDVA</sequence>
<organism evidence="2 3">
    <name type="scientific">Lachnellula willkommii</name>
    <dbReference type="NCBI Taxonomy" id="215461"/>
    <lineage>
        <taxon>Eukaryota</taxon>
        <taxon>Fungi</taxon>
        <taxon>Dikarya</taxon>
        <taxon>Ascomycota</taxon>
        <taxon>Pezizomycotina</taxon>
        <taxon>Leotiomycetes</taxon>
        <taxon>Helotiales</taxon>
        <taxon>Lachnaceae</taxon>
        <taxon>Lachnellula</taxon>
    </lineage>
</organism>
<feature type="compositionally biased region" description="Low complexity" evidence="1">
    <location>
        <begin position="35"/>
        <end position="44"/>
    </location>
</feature>
<feature type="compositionally biased region" description="Polar residues" evidence="1">
    <location>
        <begin position="63"/>
        <end position="90"/>
    </location>
</feature>
<reference evidence="2 3" key="1">
    <citation type="submission" date="2018-05" db="EMBL/GenBank/DDBJ databases">
        <title>Genome sequencing and assembly of the regulated plant pathogen Lachnellula willkommii and related sister species for the development of diagnostic species identification markers.</title>
        <authorList>
            <person name="Giroux E."/>
            <person name="Bilodeau G."/>
        </authorList>
    </citation>
    <scope>NUCLEOTIDE SEQUENCE [LARGE SCALE GENOMIC DNA]</scope>
    <source>
        <strain evidence="2 3">CBS 172.35</strain>
    </source>
</reference>
<keyword evidence="3" id="KW-1185">Reference proteome</keyword>
<feature type="region of interest" description="Disordered" evidence="1">
    <location>
        <begin position="35"/>
        <end position="105"/>
    </location>
</feature>
<feature type="compositionally biased region" description="Low complexity" evidence="1">
    <location>
        <begin position="215"/>
        <end position="235"/>
    </location>
</feature>
<dbReference type="AlphaFoldDB" id="A0A559MMV1"/>
<feature type="region of interest" description="Disordered" evidence="1">
    <location>
        <begin position="335"/>
        <end position="367"/>
    </location>
</feature>
<name>A0A559MMV1_9HELO</name>
<feature type="region of interest" description="Disordered" evidence="1">
    <location>
        <begin position="307"/>
        <end position="326"/>
    </location>
</feature>
<feature type="compositionally biased region" description="Polar residues" evidence="1">
    <location>
        <begin position="45"/>
        <end position="56"/>
    </location>
</feature>
<dbReference type="EMBL" id="QGML01000022">
    <property type="protein sequence ID" value="TVY94288.1"/>
    <property type="molecule type" value="Genomic_DNA"/>
</dbReference>
<evidence type="ECO:0000256" key="1">
    <source>
        <dbReference type="SAM" id="MobiDB-lite"/>
    </source>
</evidence>
<dbReference type="Proteomes" id="UP000315522">
    <property type="component" value="Unassembled WGS sequence"/>
</dbReference>
<comment type="caution">
    <text evidence="2">The sequence shown here is derived from an EMBL/GenBank/DDBJ whole genome shotgun (WGS) entry which is preliminary data.</text>
</comment>
<evidence type="ECO:0008006" key="4">
    <source>
        <dbReference type="Google" id="ProtNLM"/>
    </source>
</evidence>
<proteinExistence type="predicted"/>
<accession>A0A559MMV1</accession>